<dbReference type="EMBL" id="LUEZ02000087">
    <property type="protein sequence ID" value="RDB18857.1"/>
    <property type="molecule type" value="Genomic_DNA"/>
</dbReference>
<gene>
    <name evidence="1" type="ORF">Hypma_014534</name>
</gene>
<keyword evidence="2" id="KW-1185">Reference proteome</keyword>
<dbReference type="AlphaFoldDB" id="A0A369JE44"/>
<comment type="caution">
    <text evidence="1">The sequence shown here is derived from an EMBL/GenBank/DDBJ whole genome shotgun (WGS) entry which is preliminary data.</text>
</comment>
<sequence>MSLPIIREIFIAEELPYIALDGSIAWRWQPYTKYQSLPPNFIGPGTEVKVVRMRREMYVPQGGFLIEGRLGKAVGMSMKGDWVDHELLATDGTIKVLAVPTFATTISLSQCFFLFLRNLLFCL</sequence>
<reference evidence="1" key="1">
    <citation type="submission" date="2018-04" db="EMBL/GenBank/DDBJ databases">
        <title>Whole genome sequencing of Hypsizygus marmoreus.</title>
        <authorList>
            <person name="Choi I.-G."/>
            <person name="Min B."/>
            <person name="Kim J.-G."/>
            <person name="Kim S."/>
            <person name="Oh Y.-L."/>
            <person name="Kong W.-S."/>
            <person name="Park H."/>
            <person name="Jeong J."/>
            <person name="Song E.-S."/>
        </authorList>
    </citation>
    <scope>NUCLEOTIDE SEQUENCE [LARGE SCALE GENOMIC DNA]</scope>
    <source>
        <strain evidence="1">51987-8</strain>
    </source>
</reference>
<proteinExistence type="predicted"/>
<name>A0A369JE44_HYPMA</name>
<organism evidence="1 2">
    <name type="scientific">Hypsizygus marmoreus</name>
    <name type="common">White beech mushroom</name>
    <name type="synonym">Agaricus marmoreus</name>
    <dbReference type="NCBI Taxonomy" id="39966"/>
    <lineage>
        <taxon>Eukaryota</taxon>
        <taxon>Fungi</taxon>
        <taxon>Dikarya</taxon>
        <taxon>Basidiomycota</taxon>
        <taxon>Agaricomycotina</taxon>
        <taxon>Agaricomycetes</taxon>
        <taxon>Agaricomycetidae</taxon>
        <taxon>Agaricales</taxon>
        <taxon>Tricholomatineae</taxon>
        <taxon>Lyophyllaceae</taxon>
        <taxon>Hypsizygus</taxon>
    </lineage>
</organism>
<evidence type="ECO:0000313" key="1">
    <source>
        <dbReference type="EMBL" id="RDB18857.1"/>
    </source>
</evidence>
<evidence type="ECO:0000313" key="2">
    <source>
        <dbReference type="Proteomes" id="UP000076154"/>
    </source>
</evidence>
<dbReference type="Proteomes" id="UP000076154">
    <property type="component" value="Unassembled WGS sequence"/>
</dbReference>
<accession>A0A369JE44</accession>
<dbReference type="InParanoid" id="A0A369JE44"/>
<protein>
    <submittedName>
        <fullName evidence="1">Uncharacterized protein</fullName>
    </submittedName>
</protein>